<protein>
    <recommendedName>
        <fullName evidence="3">NADH-quinone oxidoreductase subunit M</fullName>
    </recommendedName>
    <alternativeName>
        <fullName evidence="7">NADH dehydrogenase I subunit M</fullName>
    </alternativeName>
    <alternativeName>
        <fullName evidence="8">NDH-1 subunit M</fullName>
    </alternativeName>
</protein>
<evidence type="ECO:0000256" key="10">
    <source>
        <dbReference type="SAM" id="Phobius"/>
    </source>
</evidence>
<dbReference type="Pfam" id="PF00361">
    <property type="entry name" value="Proton_antipo_M"/>
    <property type="match status" value="1"/>
</dbReference>
<dbReference type="GO" id="GO:0012505">
    <property type="term" value="C:endomembrane system"/>
    <property type="evidence" value="ECO:0007669"/>
    <property type="project" value="UniProtKB-SubCell"/>
</dbReference>
<dbReference type="OrthoDB" id="9768329at2"/>
<organism evidence="12 13">
    <name type="scientific">Celerinatantimonas diazotrophica</name>
    <dbReference type="NCBI Taxonomy" id="412034"/>
    <lineage>
        <taxon>Bacteria</taxon>
        <taxon>Pseudomonadati</taxon>
        <taxon>Pseudomonadota</taxon>
        <taxon>Gammaproteobacteria</taxon>
        <taxon>Celerinatantimonadaceae</taxon>
        <taxon>Celerinatantimonas</taxon>
    </lineage>
</organism>
<dbReference type="RefSeq" id="WP_131912761.1">
    <property type="nucleotide sequence ID" value="NZ_OU594967.1"/>
</dbReference>
<dbReference type="InterPro" id="IPR010227">
    <property type="entry name" value="NADH_Q_OxRdtase_chainM/4"/>
</dbReference>
<evidence type="ECO:0000256" key="3">
    <source>
        <dbReference type="ARBA" id="ARBA00019906"/>
    </source>
</evidence>
<feature type="transmembrane region" description="Helical" evidence="10">
    <location>
        <begin position="417"/>
        <end position="440"/>
    </location>
</feature>
<evidence type="ECO:0000313" key="12">
    <source>
        <dbReference type="EMBL" id="TCK51846.1"/>
    </source>
</evidence>
<feature type="transmembrane region" description="Helical" evidence="10">
    <location>
        <begin position="314"/>
        <end position="332"/>
    </location>
</feature>
<comment type="caution">
    <text evidence="12">The sequence shown here is derived from an EMBL/GenBank/DDBJ whole genome shotgun (WGS) entry which is preliminary data.</text>
</comment>
<dbReference type="PRINTS" id="PR01437">
    <property type="entry name" value="NUOXDRDTASE4"/>
</dbReference>
<feature type="transmembrane region" description="Helical" evidence="10">
    <location>
        <begin position="123"/>
        <end position="153"/>
    </location>
</feature>
<evidence type="ECO:0000256" key="2">
    <source>
        <dbReference type="ARBA" id="ARBA00009025"/>
    </source>
</evidence>
<feature type="transmembrane region" description="Helical" evidence="10">
    <location>
        <begin position="27"/>
        <end position="47"/>
    </location>
</feature>
<feature type="transmembrane region" description="Helical" evidence="10">
    <location>
        <begin position="174"/>
        <end position="195"/>
    </location>
</feature>
<dbReference type="GO" id="GO:0042773">
    <property type="term" value="P:ATP synthesis coupled electron transport"/>
    <property type="evidence" value="ECO:0007669"/>
    <property type="project" value="InterPro"/>
</dbReference>
<comment type="subcellular location">
    <subcellularLocation>
        <location evidence="1">Endomembrane system</location>
        <topology evidence="1">Multi-pass membrane protein</topology>
    </subcellularLocation>
    <subcellularLocation>
        <location evidence="9">Membrane</location>
        <topology evidence="9">Multi-pass membrane protein</topology>
    </subcellularLocation>
</comment>
<feature type="transmembrane region" description="Helical" evidence="10">
    <location>
        <begin position="461"/>
        <end position="478"/>
    </location>
</feature>
<evidence type="ECO:0000256" key="9">
    <source>
        <dbReference type="RuleBase" id="RU000320"/>
    </source>
</evidence>
<comment type="similarity">
    <text evidence="2">Belongs to the complex I subunit 4 family.</text>
</comment>
<dbReference type="PANTHER" id="PTHR43507:SF1">
    <property type="entry name" value="NADH-UBIQUINONE OXIDOREDUCTASE CHAIN 4"/>
    <property type="match status" value="1"/>
</dbReference>
<sequence>MLLPWLILLPFIGGLLCWQSERFSRVLPRWIAVISMALTLLVSLLLWGQGHYSLAVPQGIPQWQAEYVYPWIPRFGISIHLALDGLSLLMVVLTAFLGLLAVICSWREIERYEGFFHLNLLWIIGAVMGVFIAIDLFLFFFFWEMMLVPMYFLIALWGHKGSDGQTRIRTAIKFFIYTQVSGLIMLIAILGLVFAHHSATGVWTFNYEQLLGTHLNSTVAYLLMLGFFIAFAVKMPLVPLHGWLPDAHSQAPTAGSVDLAGILLKTAAYGLLRFSLPLFPHASAEFAPIAMWLGVISIFYGAWMAFIQTDIKRLVAYTSVSHMGLVMVAIYSGSQLAYQGAVVMMIAHGLSAAGLFIICGQLYERLGTRDMRQMGGLWGKIRYLPGLSMFFAVASLGMPGTGNFVGEFLMLIGSYKVVPVVAVIAAFGLVFASVYSLIMIQRAYFGQSKATVTMTAMSSRELIMLLSIVVLLVALGFFPQEILVTSHAAMANIQHWFTSVSSNSYTGL</sequence>
<evidence type="ECO:0000256" key="4">
    <source>
        <dbReference type="ARBA" id="ARBA00022692"/>
    </source>
</evidence>
<name>A0A4R1JLD9_9GAMM</name>
<feature type="transmembrane region" description="Helical" evidence="10">
    <location>
        <begin position="338"/>
        <end position="363"/>
    </location>
</feature>
<dbReference type="NCBIfam" id="TIGR01972">
    <property type="entry name" value="NDH_I_M"/>
    <property type="match status" value="1"/>
</dbReference>
<keyword evidence="13" id="KW-1185">Reference proteome</keyword>
<evidence type="ECO:0000256" key="1">
    <source>
        <dbReference type="ARBA" id="ARBA00004127"/>
    </source>
</evidence>
<dbReference type="GO" id="GO:0016020">
    <property type="term" value="C:membrane"/>
    <property type="evidence" value="ECO:0007669"/>
    <property type="project" value="UniProtKB-SubCell"/>
</dbReference>
<dbReference type="GO" id="GO:0048039">
    <property type="term" value="F:ubiquinone binding"/>
    <property type="evidence" value="ECO:0007669"/>
    <property type="project" value="TreeGrafter"/>
</dbReference>
<dbReference type="InterPro" id="IPR001750">
    <property type="entry name" value="ND/Mrp_TM"/>
</dbReference>
<evidence type="ECO:0000313" key="13">
    <source>
        <dbReference type="Proteomes" id="UP000295565"/>
    </source>
</evidence>
<evidence type="ECO:0000256" key="7">
    <source>
        <dbReference type="ARBA" id="ARBA00031584"/>
    </source>
</evidence>
<reference evidence="12 13" key="1">
    <citation type="submission" date="2019-03" db="EMBL/GenBank/DDBJ databases">
        <title>Genomic Encyclopedia of Type Strains, Phase IV (KMG-IV): sequencing the most valuable type-strain genomes for metagenomic binning, comparative biology and taxonomic classification.</title>
        <authorList>
            <person name="Goeker M."/>
        </authorList>
    </citation>
    <scope>NUCLEOTIDE SEQUENCE [LARGE SCALE GENOMIC DNA]</scope>
    <source>
        <strain evidence="12 13">DSM 18577</strain>
    </source>
</reference>
<evidence type="ECO:0000256" key="6">
    <source>
        <dbReference type="ARBA" id="ARBA00023136"/>
    </source>
</evidence>
<dbReference type="GO" id="GO:0015990">
    <property type="term" value="P:electron transport coupled proton transport"/>
    <property type="evidence" value="ECO:0007669"/>
    <property type="project" value="TreeGrafter"/>
</dbReference>
<evidence type="ECO:0000256" key="5">
    <source>
        <dbReference type="ARBA" id="ARBA00022989"/>
    </source>
</evidence>
<dbReference type="NCBIfam" id="NF004498">
    <property type="entry name" value="PRK05846.1-1"/>
    <property type="match status" value="1"/>
</dbReference>
<dbReference type="PANTHER" id="PTHR43507">
    <property type="entry name" value="NADH-UBIQUINONE OXIDOREDUCTASE CHAIN 4"/>
    <property type="match status" value="1"/>
</dbReference>
<feature type="transmembrane region" description="Helical" evidence="10">
    <location>
        <begin position="383"/>
        <end position="405"/>
    </location>
</feature>
<evidence type="ECO:0000256" key="8">
    <source>
        <dbReference type="ARBA" id="ARBA00032798"/>
    </source>
</evidence>
<dbReference type="GO" id="GO:0008137">
    <property type="term" value="F:NADH dehydrogenase (ubiquinone) activity"/>
    <property type="evidence" value="ECO:0007669"/>
    <property type="project" value="InterPro"/>
</dbReference>
<gene>
    <name evidence="12" type="ORF">EV690_1927</name>
</gene>
<feature type="domain" description="NADH:quinone oxidoreductase/Mrp antiporter transmembrane" evidence="11">
    <location>
        <begin position="133"/>
        <end position="429"/>
    </location>
</feature>
<proteinExistence type="inferred from homology"/>
<evidence type="ECO:0000259" key="11">
    <source>
        <dbReference type="Pfam" id="PF00361"/>
    </source>
</evidence>
<keyword evidence="5 10" id="KW-1133">Transmembrane helix</keyword>
<dbReference type="AlphaFoldDB" id="A0A4R1JLD9"/>
<dbReference type="GO" id="GO:0003954">
    <property type="term" value="F:NADH dehydrogenase activity"/>
    <property type="evidence" value="ECO:0007669"/>
    <property type="project" value="TreeGrafter"/>
</dbReference>
<keyword evidence="6 10" id="KW-0472">Membrane</keyword>
<dbReference type="Proteomes" id="UP000295565">
    <property type="component" value="Unassembled WGS sequence"/>
</dbReference>
<keyword evidence="4 9" id="KW-0812">Transmembrane</keyword>
<dbReference type="EMBL" id="SMGD01000013">
    <property type="protein sequence ID" value="TCK51846.1"/>
    <property type="molecule type" value="Genomic_DNA"/>
</dbReference>
<feature type="transmembrane region" description="Helical" evidence="10">
    <location>
        <begin position="286"/>
        <end position="307"/>
    </location>
</feature>
<accession>A0A4R1JLD9</accession>
<feature type="transmembrane region" description="Helical" evidence="10">
    <location>
        <begin position="215"/>
        <end position="233"/>
    </location>
</feature>
<feature type="transmembrane region" description="Helical" evidence="10">
    <location>
        <begin position="254"/>
        <end position="274"/>
    </location>
</feature>
<feature type="transmembrane region" description="Helical" evidence="10">
    <location>
        <begin position="81"/>
        <end position="103"/>
    </location>
</feature>
<dbReference type="InterPro" id="IPR003918">
    <property type="entry name" value="NADH_UbQ_OxRdtase"/>
</dbReference>